<comment type="caution">
    <text evidence="1">The sequence shown here is derived from an EMBL/GenBank/DDBJ whole genome shotgun (WGS) entry which is preliminary data.</text>
</comment>
<accession>A0A7C3KDR9</accession>
<reference evidence="1" key="1">
    <citation type="journal article" date="2020" name="mSystems">
        <title>Genome- and Community-Level Interaction Insights into Carbon Utilization and Element Cycling Functions of Hydrothermarchaeota in Hydrothermal Sediment.</title>
        <authorList>
            <person name="Zhou Z."/>
            <person name="Liu Y."/>
            <person name="Xu W."/>
            <person name="Pan J."/>
            <person name="Luo Z.H."/>
            <person name="Li M."/>
        </authorList>
    </citation>
    <scope>NUCLEOTIDE SEQUENCE [LARGE SCALE GENOMIC DNA]</scope>
    <source>
        <strain evidence="1">SpSt-418</strain>
    </source>
</reference>
<dbReference type="AlphaFoldDB" id="A0A7C3KDR9"/>
<gene>
    <name evidence="1" type="ORF">ENR64_07135</name>
</gene>
<sequence>MDKSVEDHPFQPTFNWRLCPGYLSEGNSDFESVHVLIGQFLADRHSPDPLPDESLLSENLKFGWGKGRPLEKVIGSNVELEFLMHHPVLFRNAISIIEPWHHVGHNPLGEEVRASLNVAYIAQKIADCDSILFPVWSSGLLDPEVVVPLITSGLAVVVEGGNPSVRDASTFNGANCSLDDLHSLIERLLISRSPTSALALFICLGHQLAAQGHINLIKRAVRQVLSLDTLPRDRDGRMMRSLRRVCQRIELMGCSLKIMKRNGHTIEGWDDPEFAVGPNEYPEVGDRQLHHYQSPNREELGIPQDLIDAHDITADQYEGVIDTAIEYEREVNIAMFHSDEVNQEAILFANWAYRLLHDAMIPHRSVLAASRLSWLLKLPDAVEILCSTTIGDEIVTECSATCIIYRDFESKQVRRSFTCQFHPELLSDLRAVGVSEPPSYAQLKMDDGARLFARLLYEGMQE</sequence>
<name>A0A7C3KDR9_9CYAN</name>
<proteinExistence type="predicted"/>
<organism evidence="1">
    <name type="scientific">Oscillatoriales cyanobacterium SpSt-418</name>
    <dbReference type="NCBI Taxonomy" id="2282169"/>
    <lineage>
        <taxon>Bacteria</taxon>
        <taxon>Bacillati</taxon>
        <taxon>Cyanobacteriota</taxon>
        <taxon>Cyanophyceae</taxon>
        <taxon>Oscillatoriophycideae</taxon>
        <taxon>Oscillatoriales</taxon>
    </lineage>
</organism>
<evidence type="ECO:0008006" key="2">
    <source>
        <dbReference type="Google" id="ProtNLM"/>
    </source>
</evidence>
<protein>
    <recommendedName>
        <fullName evidence="2">Glutamine amidotransferase domain-containing protein</fullName>
    </recommendedName>
</protein>
<evidence type="ECO:0000313" key="1">
    <source>
        <dbReference type="EMBL" id="HFM97531.1"/>
    </source>
</evidence>
<dbReference type="EMBL" id="DSRU01000088">
    <property type="protein sequence ID" value="HFM97531.1"/>
    <property type="molecule type" value="Genomic_DNA"/>
</dbReference>